<sequence>MLINAFRSTVSPSQVAKSSVSYPLHNKGNLVSVITSTKFASAIN</sequence>
<dbReference type="AlphaFoldDB" id="A0A0A8Z4E8"/>
<dbReference type="EMBL" id="GBRH01264219">
    <property type="protein sequence ID" value="JAD33676.1"/>
    <property type="molecule type" value="Transcribed_RNA"/>
</dbReference>
<evidence type="ECO:0000313" key="1">
    <source>
        <dbReference type="EMBL" id="JAD33676.1"/>
    </source>
</evidence>
<reference evidence="1" key="1">
    <citation type="submission" date="2014-09" db="EMBL/GenBank/DDBJ databases">
        <authorList>
            <person name="Magalhaes I.L.F."/>
            <person name="Oliveira U."/>
            <person name="Santos F.R."/>
            <person name="Vidigal T.H.D.A."/>
            <person name="Brescovit A.D."/>
            <person name="Santos A.J."/>
        </authorList>
    </citation>
    <scope>NUCLEOTIDE SEQUENCE</scope>
    <source>
        <tissue evidence="1">Shoot tissue taken approximately 20 cm above the soil surface</tissue>
    </source>
</reference>
<protein>
    <submittedName>
        <fullName evidence="1">Uncharacterized protein</fullName>
    </submittedName>
</protein>
<accession>A0A0A8Z4E8</accession>
<reference evidence="1" key="2">
    <citation type="journal article" date="2015" name="Data Brief">
        <title>Shoot transcriptome of the giant reed, Arundo donax.</title>
        <authorList>
            <person name="Barrero R.A."/>
            <person name="Guerrero F.D."/>
            <person name="Moolhuijzen P."/>
            <person name="Goolsby J.A."/>
            <person name="Tidwell J."/>
            <person name="Bellgard S.E."/>
            <person name="Bellgard M.I."/>
        </authorList>
    </citation>
    <scope>NUCLEOTIDE SEQUENCE</scope>
    <source>
        <tissue evidence="1">Shoot tissue taken approximately 20 cm above the soil surface</tissue>
    </source>
</reference>
<proteinExistence type="predicted"/>
<name>A0A0A8Z4E8_ARUDO</name>
<organism evidence="1">
    <name type="scientific">Arundo donax</name>
    <name type="common">Giant reed</name>
    <name type="synonym">Donax arundinaceus</name>
    <dbReference type="NCBI Taxonomy" id="35708"/>
    <lineage>
        <taxon>Eukaryota</taxon>
        <taxon>Viridiplantae</taxon>
        <taxon>Streptophyta</taxon>
        <taxon>Embryophyta</taxon>
        <taxon>Tracheophyta</taxon>
        <taxon>Spermatophyta</taxon>
        <taxon>Magnoliopsida</taxon>
        <taxon>Liliopsida</taxon>
        <taxon>Poales</taxon>
        <taxon>Poaceae</taxon>
        <taxon>PACMAD clade</taxon>
        <taxon>Arundinoideae</taxon>
        <taxon>Arundineae</taxon>
        <taxon>Arundo</taxon>
    </lineage>
</organism>